<keyword evidence="10" id="KW-1185">Reference proteome</keyword>
<dbReference type="STRING" id="463040.CAL15_19335"/>
<dbReference type="Pfam" id="PF03547">
    <property type="entry name" value="Mem_trans"/>
    <property type="match status" value="1"/>
</dbReference>
<feature type="transmembrane region" description="Helical" evidence="8">
    <location>
        <begin position="246"/>
        <end position="264"/>
    </location>
</feature>
<keyword evidence="5 8" id="KW-0812">Transmembrane</keyword>
<keyword evidence="4" id="KW-1003">Cell membrane</keyword>
<evidence type="ECO:0000256" key="6">
    <source>
        <dbReference type="ARBA" id="ARBA00022989"/>
    </source>
</evidence>
<dbReference type="InterPro" id="IPR004776">
    <property type="entry name" value="Mem_transp_PIN-like"/>
</dbReference>
<evidence type="ECO:0000256" key="2">
    <source>
        <dbReference type="ARBA" id="ARBA00010145"/>
    </source>
</evidence>
<feature type="transmembrane region" description="Helical" evidence="8">
    <location>
        <begin position="276"/>
        <end position="295"/>
    </location>
</feature>
<comment type="similarity">
    <text evidence="2">Belongs to the auxin efflux carrier (TC 2.A.69) family.</text>
</comment>
<dbReference type="AlphaFoldDB" id="A0A1W6ZGA4"/>
<sequence length="299" mass="31021">MSVALLVLPDFLLVALGWALRHKLGYSREFFAGTERMVYFVLFPALLFQSILRTPITAGNAVMLLQATAMVVATGVALSWLALPVLRSAPLAHASAAQCGYRFNTYIGLALSASLGGAQGQTVMALIVGFAVPMCNVAAVYALARHSGGNVFKELARNPLLISTLAGLACNLAGLTLPVPVDTVMGRLGAAALALGILCVGASLSWEGGRGHARLIAWMVVVKLLVLPPVAIGVAALLGLPPLESRMLLLFAALPTASAAYVLAMRMGGDGRMVAVLISLGTLLSAATIPLWLMLAGTH</sequence>
<evidence type="ECO:0000256" key="3">
    <source>
        <dbReference type="ARBA" id="ARBA00022448"/>
    </source>
</evidence>
<feature type="transmembrane region" description="Helical" evidence="8">
    <location>
        <begin position="63"/>
        <end position="83"/>
    </location>
</feature>
<feature type="transmembrane region" description="Helical" evidence="8">
    <location>
        <begin position="37"/>
        <end position="56"/>
    </location>
</feature>
<evidence type="ECO:0000256" key="4">
    <source>
        <dbReference type="ARBA" id="ARBA00022475"/>
    </source>
</evidence>
<dbReference type="Gene3D" id="1.20.1530.20">
    <property type="match status" value="1"/>
</dbReference>
<reference evidence="9 10" key="1">
    <citation type="submission" date="2017-05" db="EMBL/GenBank/DDBJ databases">
        <title>Complete and WGS of Bordetella genogroups.</title>
        <authorList>
            <person name="Spilker T."/>
            <person name="LiPuma J."/>
        </authorList>
    </citation>
    <scope>NUCLEOTIDE SEQUENCE [LARGE SCALE GENOMIC DNA]</scope>
    <source>
        <strain evidence="9 10">AU7206</strain>
    </source>
</reference>
<evidence type="ECO:0008006" key="11">
    <source>
        <dbReference type="Google" id="ProtNLM"/>
    </source>
</evidence>
<evidence type="ECO:0000256" key="5">
    <source>
        <dbReference type="ARBA" id="ARBA00022692"/>
    </source>
</evidence>
<dbReference type="PANTHER" id="PTHR36838">
    <property type="entry name" value="AUXIN EFFLUX CARRIER FAMILY PROTEIN"/>
    <property type="match status" value="1"/>
</dbReference>
<comment type="subcellular location">
    <subcellularLocation>
        <location evidence="1">Cell membrane</location>
        <topology evidence="1">Multi-pass membrane protein</topology>
    </subcellularLocation>
</comment>
<feature type="transmembrane region" description="Helical" evidence="8">
    <location>
        <begin position="156"/>
        <end position="178"/>
    </location>
</feature>
<dbReference type="PANTHER" id="PTHR36838:SF4">
    <property type="entry name" value="AUXIN EFFLUX CARRIER FAMILY PROTEIN"/>
    <property type="match status" value="1"/>
</dbReference>
<accession>A0A1W6ZGA4</accession>
<proteinExistence type="inferred from homology"/>
<dbReference type="InterPro" id="IPR038770">
    <property type="entry name" value="Na+/solute_symporter_sf"/>
</dbReference>
<evidence type="ECO:0000313" key="10">
    <source>
        <dbReference type="Proteomes" id="UP000194161"/>
    </source>
</evidence>
<feature type="transmembrane region" description="Helical" evidence="8">
    <location>
        <begin position="123"/>
        <end position="144"/>
    </location>
</feature>
<protein>
    <recommendedName>
        <fullName evidence="11">Transporter</fullName>
    </recommendedName>
</protein>
<evidence type="ECO:0000256" key="8">
    <source>
        <dbReference type="SAM" id="Phobius"/>
    </source>
</evidence>
<evidence type="ECO:0000256" key="1">
    <source>
        <dbReference type="ARBA" id="ARBA00004651"/>
    </source>
</evidence>
<keyword evidence="6 8" id="KW-1133">Transmembrane helix</keyword>
<gene>
    <name evidence="9" type="ORF">CAL15_19335</name>
</gene>
<evidence type="ECO:0000313" key="9">
    <source>
        <dbReference type="EMBL" id="ARP96337.1"/>
    </source>
</evidence>
<dbReference type="Proteomes" id="UP000194161">
    <property type="component" value="Chromosome"/>
</dbReference>
<organism evidence="9 10">
    <name type="scientific">Bordetella genomosp. 13</name>
    <dbReference type="NCBI Taxonomy" id="463040"/>
    <lineage>
        <taxon>Bacteria</taxon>
        <taxon>Pseudomonadati</taxon>
        <taxon>Pseudomonadota</taxon>
        <taxon>Betaproteobacteria</taxon>
        <taxon>Burkholderiales</taxon>
        <taxon>Alcaligenaceae</taxon>
        <taxon>Bordetella</taxon>
    </lineage>
</organism>
<keyword evidence="3" id="KW-0813">Transport</keyword>
<feature type="transmembrane region" description="Helical" evidence="8">
    <location>
        <begin position="216"/>
        <end position="240"/>
    </location>
</feature>
<name>A0A1W6ZGA4_9BORD</name>
<dbReference type="KEGG" id="bgm:CAL15_19335"/>
<dbReference type="GO" id="GO:0055085">
    <property type="term" value="P:transmembrane transport"/>
    <property type="evidence" value="ECO:0007669"/>
    <property type="project" value="InterPro"/>
</dbReference>
<feature type="transmembrane region" description="Helical" evidence="8">
    <location>
        <begin position="184"/>
        <end position="204"/>
    </location>
</feature>
<dbReference type="EMBL" id="CP021111">
    <property type="protein sequence ID" value="ARP96337.1"/>
    <property type="molecule type" value="Genomic_DNA"/>
</dbReference>
<keyword evidence="7 8" id="KW-0472">Membrane</keyword>
<dbReference type="GO" id="GO:0005886">
    <property type="term" value="C:plasma membrane"/>
    <property type="evidence" value="ECO:0007669"/>
    <property type="project" value="UniProtKB-SubCell"/>
</dbReference>
<evidence type="ECO:0000256" key="7">
    <source>
        <dbReference type="ARBA" id="ARBA00023136"/>
    </source>
</evidence>
<dbReference type="OrthoDB" id="9805563at2"/>